<feature type="coiled-coil region" evidence="1">
    <location>
        <begin position="343"/>
        <end position="396"/>
    </location>
</feature>
<reference evidence="3" key="1">
    <citation type="journal article" date="2022" name="Nat. Microbiol.">
        <title>Unique mobile elements and scalable gene flow at the prokaryote-eukaryote boundary revealed by circularized Asgard archaea genomes.</title>
        <authorList>
            <person name="Wu F."/>
            <person name="Speth D.R."/>
            <person name="Philosof A."/>
            <person name="Cremiere A."/>
            <person name="Narayanan A."/>
            <person name="Barco R.A."/>
            <person name="Connon S.A."/>
            <person name="Amend J.P."/>
            <person name="Antoshechkin I.A."/>
            <person name="Orphan V.J."/>
        </authorList>
    </citation>
    <scope>NUCLEOTIDE SEQUENCE</scope>
    <source>
        <strain evidence="3">PR6</strain>
    </source>
</reference>
<feature type="transmembrane region" description="Helical" evidence="2">
    <location>
        <begin position="269"/>
        <end position="287"/>
    </location>
</feature>
<feature type="transmembrane region" description="Helical" evidence="2">
    <location>
        <begin position="231"/>
        <end position="249"/>
    </location>
</feature>
<keyword evidence="2" id="KW-0812">Transmembrane</keyword>
<organism evidence="3">
    <name type="scientific">Candidatus Heimdallarchaeum endolithica</name>
    <dbReference type="NCBI Taxonomy" id="2876572"/>
    <lineage>
        <taxon>Archaea</taxon>
        <taxon>Promethearchaeati</taxon>
        <taxon>Candidatus Heimdallarchaeota</taxon>
        <taxon>Candidatus Heimdallarchaeia (ex Rinke et al. 2021) (nom. nud.)</taxon>
        <taxon>Candidatus Heimdallarchaeales</taxon>
        <taxon>Candidatus Heimdallarchaeaceae</taxon>
        <taxon>Candidatus Heimdallarchaeum</taxon>
    </lineage>
</organism>
<name>A0A9Y1BTF4_9ARCH</name>
<evidence type="ECO:0000256" key="2">
    <source>
        <dbReference type="SAM" id="Phobius"/>
    </source>
</evidence>
<feature type="transmembrane region" description="Helical" evidence="2">
    <location>
        <begin position="454"/>
        <end position="470"/>
    </location>
</feature>
<gene>
    <name evidence="3" type="ORF">K9W46_06335</name>
</gene>
<keyword evidence="2" id="KW-1133">Transmembrane helix</keyword>
<accession>A0A9Y1BTF4</accession>
<keyword evidence="2" id="KW-0472">Membrane</keyword>
<proteinExistence type="predicted"/>
<sequence>MSYVEKALYQYIKGIFVDGFKVLFSKKYVVYTSIFLASIVSTTVLYTLQAFQVNIGIDLSSLSSLFLKIELALALTYFLSGLILARYPVYFWIIPVLIFTGGLVVVFYFLPDILKVIPDLSPYFAVIFYLSWIILSVFLSFSLSRNFFGNKYLGSALFLGKKKNEGGILFSGIIFIVALVNLAISSYLLYISVMSLFTSNKQIFLFVASIASIISTSIIFAIIFKLGTYDDVFYTIIAFYYVFTSYILWKLAFYYFTSSEVGDITVSNVDVITSVFTSLFWAIYSMSSYGRKIRQIKALDEELEKTEKIIKKETLEEQKEFEKIKSMKIPQIKIKEDDSWLEKRKKIQQMKKAEKEKLKALKKFNKQREKRKKFAQMRLEEARKETEERIAKSKEKWFIFRIPDLLGPDGVLLTIMGMILGYHVTNIQFLAQEDLFSSISYLSSDRLFGLRDKFAILSIMLIIVLFLISYETSEKFRNYASPELYRLEILPSFDELMELIEKVKSGEVSWQAIAKDMILSGAKAALGAAATKAFVTPSKAIARKFKKLISGEKEE</sequence>
<keyword evidence="1" id="KW-0175">Coiled coil</keyword>
<protein>
    <submittedName>
        <fullName evidence="3">CCDC34 family protein</fullName>
    </submittedName>
</protein>
<feature type="transmembrane region" description="Helical" evidence="2">
    <location>
        <begin position="122"/>
        <end position="148"/>
    </location>
</feature>
<evidence type="ECO:0000256" key="1">
    <source>
        <dbReference type="SAM" id="Coils"/>
    </source>
</evidence>
<evidence type="ECO:0000313" key="3">
    <source>
        <dbReference type="EMBL" id="UJG44797.1"/>
    </source>
</evidence>
<feature type="coiled-coil region" evidence="1">
    <location>
        <begin position="289"/>
        <end position="316"/>
    </location>
</feature>
<dbReference type="Proteomes" id="UP001200513">
    <property type="component" value="Chromosome"/>
</dbReference>
<feature type="transmembrane region" description="Helical" evidence="2">
    <location>
        <begin position="411"/>
        <end position="431"/>
    </location>
</feature>
<feature type="transmembrane region" description="Helical" evidence="2">
    <location>
        <begin position="203"/>
        <end position="224"/>
    </location>
</feature>
<feature type="transmembrane region" description="Helical" evidence="2">
    <location>
        <begin position="89"/>
        <end position="110"/>
    </location>
</feature>
<feature type="transmembrane region" description="Helical" evidence="2">
    <location>
        <begin position="28"/>
        <end position="46"/>
    </location>
</feature>
<feature type="transmembrane region" description="Helical" evidence="2">
    <location>
        <begin position="168"/>
        <end position="191"/>
    </location>
</feature>
<dbReference type="AlphaFoldDB" id="A0A9Y1BTF4"/>
<dbReference type="EMBL" id="CP084167">
    <property type="protein sequence ID" value="UJG44797.1"/>
    <property type="molecule type" value="Genomic_DNA"/>
</dbReference>
<feature type="transmembrane region" description="Helical" evidence="2">
    <location>
        <begin position="66"/>
        <end position="84"/>
    </location>
</feature>